<feature type="transmembrane region" description="Helical" evidence="7">
    <location>
        <begin position="48"/>
        <end position="71"/>
    </location>
</feature>
<feature type="domain" description="Major facilitator superfamily (MFS) profile" evidence="8">
    <location>
        <begin position="1"/>
        <end position="80"/>
    </location>
</feature>
<gene>
    <name evidence="9" type="ORF">NCGR_LOCUS2793</name>
</gene>
<dbReference type="Pfam" id="PF00083">
    <property type="entry name" value="Sugar_tr"/>
    <property type="match status" value="1"/>
</dbReference>
<name>A0A811MHI3_9POAL</name>
<accession>A0A811MHI3</accession>
<evidence type="ECO:0000256" key="2">
    <source>
        <dbReference type="ARBA" id="ARBA00010992"/>
    </source>
</evidence>
<dbReference type="PANTHER" id="PTHR23500">
    <property type="entry name" value="SOLUTE CARRIER FAMILY 2, FACILITATED GLUCOSE TRANSPORTER"/>
    <property type="match status" value="1"/>
</dbReference>
<evidence type="ECO:0000256" key="3">
    <source>
        <dbReference type="ARBA" id="ARBA00022448"/>
    </source>
</evidence>
<organism evidence="9 10">
    <name type="scientific">Miscanthus lutarioriparius</name>
    <dbReference type="NCBI Taxonomy" id="422564"/>
    <lineage>
        <taxon>Eukaryota</taxon>
        <taxon>Viridiplantae</taxon>
        <taxon>Streptophyta</taxon>
        <taxon>Embryophyta</taxon>
        <taxon>Tracheophyta</taxon>
        <taxon>Spermatophyta</taxon>
        <taxon>Magnoliopsida</taxon>
        <taxon>Liliopsida</taxon>
        <taxon>Poales</taxon>
        <taxon>Poaceae</taxon>
        <taxon>PACMAD clade</taxon>
        <taxon>Panicoideae</taxon>
        <taxon>Andropogonodae</taxon>
        <taxon>Andropogoneae</taxon>
        <taxon>Saccharinae</taxon>
        <taxon>Miscanthus</taxon>
    </lineage>
</organism>
<evidence type="ECO:0000256" key="6">
    <source>
        <dbReference type="ARBA" id="ARBA00023136"/>
    </source>
</evidence>
<keyword evidence="4 7" id="KW-0812">Transmembrane</keyword>
<dbReference type="AlphaFoldDB" id="A0A811MHI3"/>
<sequence>MIAPIYVAEILSAQIRSSVTSLPEICISFSILIRYMANYLLAKLPLVYGWHTMLGLGALPSAMLTVSVLAMPESPWWLIM</sequence>
<dbReference type="SUPFAM" id="SSF103473">
    <property type="entry name" value="MFS general substrate transporter"/>
    <property type="match status" value="1"/>
</dbReference>
<dbReference type="Gene3D" id="1.20.1250.20">
    <property type="entry name" value="MFS general substrate transporter like domains"/>
    <property type="match status" value="1"/>
</dbReference>
<evidence type="ECO:0000256" key="1">
    <source>
        <dbReference type="ARBA" id="ARBA00004141"/>
    </source>
</evidence>
<dbReference type="InterPro" id="IPR005828">
    <property type="entry name" value="MFS_sugar_transport-like"/>
</dbReference>
<dbReference type="InterPro" id="IPR020846">
    <property type="entry name" value="MFS_dom"/>
</dbReference>
<dbReference type="PANTHER" id="PTHR23500:SF453">
    <property type="entry name" value="POLYOL TRANSPORTER 3-RELATED"/>
    <property type="match status" value="1"/>
</dbReference>
<evidence type="ECO:0000313" key="9">
    <source>
        <dbReference type="EMBL" id="CAD6204848.1"/>
    </source>
</evidence>
<comment type="subcellular location">
    <subcellularLocation>
        <location evidence="1">Membrane</location>
        <topology evidence="1">Multi-pass membrane protein</topology>
    </subcellularLocation>
</comment>
<protein>
    <recommendedName>
        <fullName evidence="8">Major facilitator superfamily (MFS) profile domain-containing protein</fullName>
    </recommendedName>
</protein>
<dbReference type="GO" id="GO:0015144">
    <property type="term" value="F:carbohydrate transmembrane transporter activity"/>
    <property type="evidence" value="ECO:0007669"/>
    <property type="project" value="InterPro"/>
</dbReference>
<dbReference type="InterPro" id="IPR036259">
    <property type="entry name" value="MFS_trans_sf"/>
</dbReference>
<dbReference type="GO" id="GO:0016020">
    <property type="term" value="C:membrane"/>
    <property type="evidence" value="ECO:0007669"/>
    <property type="project" value="UniProtKB-SubCell"/>
</dbReference>
<evidence type="ECO:0000256" key="4">
    <source>
        <dbReference type="ARBA" id="ARBA00022692"/>
    </source>
</evidence>
<reference evidence="9" key="1">
    <citation type="submission" date="2020-10" db="EMBL/GenBank/DDBJ databases">
        <authorList>
            <person name="Han B."/>
            <person name="Lu T."/>
            <person name="Zhao Q."/>
            <person name="Huang X."/>
            <person name="Zhao Y."/>
        </authorList>
    </citation>
    <scope>NUCLEOTIDE SEQUENCE</scope>
</reference>
<keyword evidence="6 7" id="KW-0472">Membrane</keyword>
<evidence type="ECO:0000259" key="8">
    <source>
        <dbReference type="PROSITE" id="PS50850"/>
    </source>
</evidence>
<dbReference type="OrthoDB" id="6339427at2759"/>
<keyword evidence="3" id="KW-0813">Transport</keyword>
<keyword evidence="5 7" id="KW-1133">Transmembrane helix</keyword>
<dbReference type="InterPro" id="IPR045262">
    <property type="entry name" value="STP/PLT_plant"/>
</dbReference>
<dbReference type="Proteomes" id="UP000604825">
    <property type="component" value="Unassembled WGS sequence"/>
</dbReference>
<keyword evidence="10" id="KW-1185">Reference proteome</keyword>
<dbReference type="PROSITE" id="PS50850">
    <property type="entry name" value="MFS"/>
    <property type="match status" value="1"/>
</dbReference>
<evidence type="ECO:0000256" key="5">
    <source>
        <dbReference type="ARBA" id="ARBA00022989"/>
    </source>
</evidence>
<proteinExistence type="inferred from homology"/>
<dbReference type="EMBL" id="CAJGYO010000001">
    <property type="protein sequence ID" value="CAD6204848.1"/>
    <property type="molecule type" value="Genomic_DNA"/>
</dbReference>
<comment type="caution">
    <text evidence="9">The sequence shown here is derived from an EMBL/GenBank/DDBJ whole genome shotgun (WGS) entry which is preliminary data.</text>
</comment>
<evidence type="ECO:0000256" key="7">
    <source>
        <dbReference type="SAM" id="Phobius"/>
    </source>
</evidence>
<evidence type="ECO:0000313" key="10">
    <source>
        <dbReference type="Proteomes" id="UP000604825"/>
    </source>
</evidence>
<comment type="similarity">
    <text evidence="2">Belongs to the major facilitator superfamily. Sugar transporter (TC 2.A.1.1) family.</text>
</comment>